<feature type="transmembrane region" description="Helical" evidence="1">
    <location>
        <begin position="133"/>
        <end position="156"/>
    </location>
</feature>
<dbReference type="AlphaFoldDB" id="A0A329KJV3"/>
<dbReference type="PROSITE" id="PS50883">
    <property type="entry name" value="EAL"/>
    <property type="match status" value="1"/>
</dbReference>
<sequence>MSFGRRRLSCGLSAAVAAAAAINALGLWGVAATQRVQFVLEATLCVCSLVVGLVVVRRVTGPWRWWRASLLAAIATFLTAEFLSRLGRADDRLVTAPEPAAVGYFVAGLLFAAALIFLVRAGHAYDARASVRVWPGVITTVLDGLVAALAFFHLVYVARLGAMDGAALPRSTNSAVVFGIAAVELIVVVSAVLVAMWYPPYRPGRANYMLLAAAVITLTSSDRLLAYLRSVGVTSLDLWVGTGFVIAPLLITWSQLQLPPRRPRRHHDETEQPTNWAQLTLPYVGFMGSTALLTFHVLIGRSVDPIFVSTYLGMALLVATRYVVAMAVQRKLTGQLVDAKRRLAHQAHHDALTGLPNRLLLAQRLDEAIRKGPFVLIFIDIDDFKDVNDQFGHAAGDELLRAISDRLAQCLEPGDTLARIGGDEFAILIASGDEAPERFADKLRVALRRPFSVHGTSVRMRASMGLVNQGRDGVPPTSDDLLRQADISMYTGKRLGKDTAVVYHPSFIASEDFPTALRHANGRVPEGFRLKYQPVVSLPKDVPVAVEALARWTTPNGIQIPPQTFVALAEANGMGAQLDAMVLDLACAEIQAAGLDLDLHINIGAARLGSVEFEEVITRTLERHRLSPRRLVLEITETVPIVDLADGAAAIRRLTQLGIRMALDDFGSGYNSLTYLHELPVQIVKLDRGLAAGVEPGRNLTLYRSVIKLCEALGLDVIAEGIETAEQAETVFRAGCELAQGYLSGAASELTDIAVATAASTSTRATGHRA</sequence>
<feature type="transmembrane region" description="Helical" evidence="1">
    <location>
        <begin position="101"/>
        <end position="121"/>
    </location>
</feature>
<name>A0A329KJV3_9MYCO</name>
<organism evidence="4 5">
    <name type="scientific">Mycobacterium colombiense</name>
    <dbReference type="NCBI Taxonomy" id="339268"/>
    <lineage>
        <taxon>Bacteria</taxon>
        <taxon>Bacillati</taxon>
        <taxon>Actinomycetota</taxon>
        <taxon>Actinomycetes</taxon>
        <taxon>Mycobacteriales</taxon>
        <taxon>Mycobacteriaceae</taxon>
        <taxon>Mycobacterium</taxon>
        <taxon>Mycobacterium avium complex (MAC)</taxon>
    </lineage>
</organism>
<accession>A0A329KJV3</accession>
<feature type="transmembrane region" description="Helical" evidence="1">
    <location>
        <begin position="68"/>
        <end position="86"/>
    </location>
</feature>
<dbReference type="SMART" id="SM00267">
    <property type="entry name" value="GGDEF"/>
    <property type="match status" value="1"/>
</dbReference>
<gene>
    <name evidence="4" type="ORF">DQP58_11145</name>
</gene>
<dbReference type="InterPro" id="IPR029787">
    <property type="entry name" value="Nucleotide_cyclase"/>
</dbReference>
<feature type="domain" description="EAL" evidence="2">
    <location>
        <begin position="510"/>
        <end position="761"/>
    </location>
</feature>
<evidence type="ECO:0000256" key="1">
    <source>
        <dbReference type="SAM" id="Phobius"/>
    </source>
</evidence>
<dbReference type="EMBL" id="QMEU01000024">
    <property type="protein sequence ID" value="RAU96078.1"/>
    <property type="molecule type" value="Genomic_DNA"/>
</dbReference>
<dbReference type="Pfam" id="PF00563">
    <property type="entry name" value="EAL"/>
    <property type="match status" value="1"/>
</dbReference>
<comment type="caution">
    <text evidence="4">The sequence shown here is derived from an EMBL/GenBank/DDBJ whole genome shotgun (WGS) entry which is preliminary data.</text>
</comment>
<dbReference type="InterPro" id="IPR035919">
    <property type="entry name" value="EAL_sf"/>
</dbReference>
<keyword evidence="1" id="KW-0472">Membrane</keyword>
<evidence type="ECO:0000313" key="5">
    <source>
        <dbReference type="Proteomes" id="UP000250347"/>
    </source>
</evidence>
<dbReference type="PANTHER" id="PTHR44757:SF2">
    <property type="entry name" value="BIOFILM ARCHITECTURE MAINTENANCE PROTEIN MBAA"/>
    <property type="match status" value="1"/>
</dbReference>
<feature type="domain" description="GGDEF" evidence="3">
    <location>
        <begin position="372"/>
        <end position="505"/>
    </location>
</feature>
<feature type="transmembrane region" description="Helical" evidence="1">
    <location>
        <begin position="279"/>
        <end position="299"/>
    </location>
</feature>
<dbReference type="SUPFAM" id="SSF55073">
    <property type="entry name" value="Nucleotide cyclase"/>
    <property type="match status" value="1"/>
</dbReference>
<evidence type="ECO:0000259" key="2">
    <source>
        <dbReference type="PROSITE" id="PS50883"/>
    </source>
</evidence>
<dbReference type="Gene3D" id="3.30.70.270">
    <property type="match status" value="1"/>
</dbReference>
<evidence type="ECO:0000259" key="3">
    <source>
        <dbReference type="PROSITE" id="PS50887"/>
    </source>
</evidence>
<dbReference type="CDD" id="cd01948">
    <property type="entry name" value="EAL"/>
    <property type="match status" value="1"/>
</dbReference>
<feature type="transmembrane region" description="Helical" evidence="1">
    <location>
        <begin position="305"/>
        <end position="324"/>
    </location>
</feature>
<evidence type="ECO:0000313" key="4">
    <source>
        <dbReference type="EMBL" id="RAU96078.1"/>
    </source>
</evidence>
<dbReference type="Pfam" id="PF00990">
    <property type="entry name" value="GGDEF"/>
    <property type="match status" value="1"/>
</dbReference>
<reference evidence="4 5" key="1">
    <citation type="submission" date="2018-06" db="EMBL/GenBank/DDBJ databases">
        <title>NTM in soil in Japan.</title>
        <authorList>
            <person name="Ohya K."/>
        </authorList>
    </citation>
    <scope>NUCLEOTIDE SEQUENCE [LARGE SCALE GENOMIC DNA]</scope>
    <source>
        <strain evidence="4 5">GF76</strain>
    </source>
</reference>
<proteinExistence type="predicted"/>
<keyword evidence="1" id="KW-0812">Transmembrane</keyword>
<dbReference type="InterPro" id="IPR043128">
    <property type="entry name" value="Rev_trsase/Diguanyl_cyclase"/>
</dbReference>
<feature type="transmembrane region" description="Helical" evidence="1">
    <location>
        <begin position="176"/>
        <end position="196"/>
    </location>
</feature>
<dbReference type="InterPro" id="IPR001633">
    <property type="entry name" value="EAL_dom"/>
</dbReference>
<dbReference type="CDD" id="cd01949">
    <property type="entry name" value="GGDEF"/>
    <property type="match status" value="1"/>
</dbReference>
<dbReference type="SUPFAM" id="SSF141868">
    <property type="entry name" value="EAL domain-like"/>
    <property type="match status" value="1"/>
</dbReference>
<dbReference type="NCBIfam" id="TIGR00254">
    <property type="entry name" value="GGDEF"/>
    <property type="match status" value="1"/>
</dbReference>
<dbReference type="InterPro" id="IPR052155">
    <property type="entry name" value="Biofilm_reg_signaling"/>
</dbReference>
<dbReference type="Proteomes" id="UP000250347">
    <property type="component" value="Unassembled WGS sequence"/>
</dbReference>
<protein>
    <submittedName>
        <fullName evidence="4">GGDEF-domain containing protein</fullName>
    </submittedName>
</protein>
<dbReference type="PROSITE" id="PS50887">
    <property type="entry name" value="GGDEF"/>
    <property type="match status" value="1"/>
</dbReference>
<dbReference type="SMART" id="SM00052">
    <property type="entry name" value="EAL"/>
    <property type="match status" value="1"/>
</dbReference>
<feature type="transmembrane region" description="Helical" evidence="1">
    <location>
        <begin position="238"/>
        <end position="258"/>
    </location>
</feature>
<dbReference type="PANTHER" id="PTHR44757">
    <property type="entry name" value="DIGUANYLATE CYCLASE DGCP"/>
    <property type="match status" value="1"/>
</dbReference>
<dbReference type="InterPro" id="IPR000160">
    <property type="entry name" value="GGDEF_dom"/>
</dbReference>
<dbReference type="Gene3D" id="3.20.20.450">
    <property type="entry name" value="EAL domain"/>
    <property type="match status" value="1"/>
</dbReference>
<keyword evidence="1" id="KW-1133">Transmembrane helix</keyword>
<feature type="transmembrane region" description="Helical" evidence="1">
    <location>
        <begin position="36"/>
        <end position="56"/>
    </location>
</feature>